<dbReference type="EMBL" id="BART01034327">
    <property type="protein sequence ID" value="GAH16560.1"/>
    <property type="molecule type" value="Genomic_DNA"/>
</dbReference>
<accession>X1E874</accession>
<dbReference type="AlphaFoldDB" id="X1E874"/>
<name>X1E874_9ZZZZ</name>
<gene>
    <name evidence="1" type="ORF">S01H4_58703</name>
</gene>
<evidence type="ECO:0000313" key="1">
    <source>
        <dbReference type="EMBL" id="GAH16560.1"/>
    </source>
</evidence>
<protein>
    <submittedName>
        <fullName evidence="1">Uncharacterized protein</fullName>
    </submittedName>
</protein>
<sequence>IKLYIILYIMLLLSVNNTITWELVSDNGDIDIIARNNLYSRINFYELTNKIATKQYIDEFGKLRGLYLNDEILMVFPSSSPENLPDSKKVTRASIDNVLSTFKTPVAVSINSKGLVDGLWFSVLDLVYGIYFPIIPVKKEGITKDLPAGPTNPLGENGTEVVPRLRKIKRDLNFTIISTWLHEMFYYIEELNKNLLNHLHYFQQVQFD</sequence>
<feature type="non-terminal residue" evidence="1">
    <location>
        <position position="1"/>
    </location>
</feature>
<organism evidence="1">
    <name type="scientific">marine sediment metagenome</name>
    <dbReference type="NCBI Taxonomy" id="412755"/>
    <lineage>
        <taxon>unclassified sequences</taxon>
        <taxon>metagenomes</taxon>
        <taxon>ecological metagenomes</taxon>
    </lineage>
</organism>
<comment type="caution">
    <text evidence="1">The sequence shown here is derived from an EMBL/GenBank/DDBJ whole genome shotgun (WGS) entry which is preliminary data.</text>
</comment>
<proteinExistence type="predicted"/>
<reference evidence="1" key="1">
    <citation type="journal article" date="2014" name="Front. Microbiol.">
        <title>High frequency of phylogenetically diverse reductive dehalogenase-homologous genes in deep subseafloor sedimentary metagenomes.</title>
        <authorList>
            <person name="Kawai M."/>
            <person name="Futagami T."/>
            <person name="Toyoda A."/>
            <person name="Takaki Y."/>
            <person name="Nishi S."/>
            <person name="Hori S."/>
            <person name="Arai W."/>
            <person name="Tsubouchi T."/>
            <person name="Morono Y."/>
            <person name="Uchiyama I."/>
            <person name="Ito T."/>
            <person name="Fujiyama A."/>
            <person name="Inagaki F."/>
            <person name="Takami H."/>
        </authorList>
    </citation>
    <scope>NUCLEOTIDE SEQUENCE</scope>
    <source>
        <strain evidence="1">Expedition CK06-06</strain>
    </source>
</reference>